<proteinExistence type="predicted"/>
<gene>
    <name evidence="2" type="ORF">PLEPLA_LOCUS31183</name>
</gene>
<dbReference type="EMBL" id="CADEAL010003112">
    <property type="protein sequence ID" value="CAB1443467.1"/>
    <property type="molecule type" value="Genomic_DNA"/>
</dbReference>
<accession>A0A9N7V6B2</accession>
<keyword evidence="1" id="KW-0812">Transmembrane</keyword>
<organism evidence="2 3">
    <name type="scientific">Pleuronectes platessa</name>
    <name type="common">European plaice</name>
    <dbReference type="NCBI Taxonomy" id="8262"/>
    <lineage>
        <taxon>Eukaryota</taxon>
        <taxon>Metazoa</taxon>
        <taxon>Chordata</taxon>
        <taxon>Craniata</taxon>
        <taxon>Vertebrata</taxon>
        <taxon>Euteleostomi</taxon>
        <taxon>Actinopterygii</taxon>
        <taxon>Neopterygii</taxon>
        <taxon>Teleostei</taxon>
        <taxon>Neoteleostei</taxon>
        <taxon>Acanthomorphata</taxon>
        <taxon>Carangaria</taxon>
        <taxon>Pleuronectiformes</taxon>
        <taxon>Pleuronectoidei</taxon>
        <taxon>Pleuronectidae</taxon>
        <taxon>Pleuronectes</taxon>
    </lineage>
</organism>
<comment type="caution">
    <text evidence="2">The sequence shown here is derived from an EMBL/GenBank/DDBJ whole genome shotgun (WGS) entry which is preliminary data.</text>
</comment>
<reference evidence="2" key="1">
    <citation type="submission" date="2020-03" db="EMBL/GenBank/DDBJ databases">
        <authorList>
            <person name="Weist P."/>
        </authorList>
    </citation>
    <scope>NUCLEOTIDE SEQUENCE</scope>
</reference>
<dbReference type="Proteomes" id="UP001153269">
    <property type="component" value="Unassembled WGS sequence"/>
</dbReference>
<feature type="transmembrane region" description="Helical" evidence="1">
    <location>
        <begin position="80"/>
        <end position="101"/>
    </location>
</feature>
<protein>
    <submittedName>
        <fullName evidence="2">Uncharacterized protein</fullName>
    </submittedName>
</protein>
<keyword evidence="3" id="KW-1185">Reference proteome</keyword>
<keyword evidence="1" id="KW-1133">Transmembrane helix</keyword>
<evidence type="ECO:0000313" key="3">
    <source>
        <dbReference type="Proteomes" id="UP001153269"/>
    </source>
</evidence>
<name>A0A9N7V6B2_PLEPL</name>
<dbReference type="AlphaFoldDB" id="A0A9N7V6B2"/>
<sequence length="140" mass="15406">MGKNNCFPRHTRRRRPFNCNYIHHIRGLAHKLTPVSNAAKTEPRQLLQEECGAHHSSAGSVTVKCSGTFPRWRSTEIITFVYIIIAALPVDIVPIISIIGLCAKNTSCRNIAGAGGARVERASFPVCLSHLPDLRVHPGM</sequence>
<keyword evidence="1" id="KW-0472">Membrane</keyword>
<evidence type="ECO:0000313" key="2">
    <source>
        <dbReference type="EMBL" id="CAB1443467.1"/>
    </source>
</evidence>
<evidence type="ECO:0000256" key="1">
    <source>
        <dbReference type="SAM" id="Phobius"/>
    </source>
</evidence>